<sequence length="355" mass="40455">MSLRGYSTILLVCFPFNVNSRISKLIFSISTQRRHALSAPLRLELRTLIHFISALARLSRNGVTPTDGRGSSCWCDGGHSVERLRKASSFASYMRVNFTRASSSMPTYGNTIPHNSALPIPSPTLSYQEFLRSAPHARCLLPLRMLLETRLSQWNDARRRNPHHSSTNGIMFRETRECFMTWRLAFFSTAVRNGETGTVYLEDEYLDFTWSRCISCLLNDAHRCHHIHGLPLRIPFHHAHESVFACTYNLHRPRRVVVDMSAQLETYLSVRESSLFDSGRGRRLPLALVITFFLFPHCAGLVRVQRGFEEATCGYMNDGVGNLCVIITHVLQRHSAHGLVNSVYQSLGFLLRLMR</sequence>
<name>A0A369K192_HYPMA</name>
<protein>
    <submittedName>
        <fullName evidence="1">Uncharacterized protein</fullName>
    </submittedName>
</protein>
<accession>A0A369K192</accession>
<evidence type="ECO:0000313" key="2">
    <source>
        <dbReference type="Proteomes" id="UP000076154"/>
    </source>
</evidence>
<dbReference type="AlphaFoldDB" id="A0A369K192"/>
<dbReference type="EMBL" id="LUEZ02000017">
    <property type="protein sequence ID" value="RDB27362.1"/>
    <property type="molecule type" value="Genomic_DNA"/>
</dbReference>
<keyword evidence="2" id="KW-1185">Reference proteome</keyword>
<reference evidence="1" key="1">
    <citation type="submission" date="2018-04" db="EMBL/GenBank/DDBJ databases">
        <title>Whole genome sequencing of Hypsizygus marmoreus.</title>
        <authorList>
            <person name="Choi I.-G."/>
            <person name="Min B."/>
            <person name="Kim J.-G."/>
            <person name="Kim S."/>
            <person name="Oh Y.-L."/>
            <person name="Kong W.-S."/>
            <person name="Park H."/>
            <person name="Jeong J."/>
            <person name="Song E.-S."/>
        </authorList>
    </citation>
    <scope>NUCLEOTIDE SEQUENCE [LARGE SCALE GENOMIC DNA]</scope>
    <source>
        <strain evidence="1">51987-8</strain>
    </source>
</reference>
<proteinExistence type="predicted"/>
<comment type="caution">
    <text evidence="1">The sequence shown here is derived from an EMBL/GenBank/DDBJ whole genome shotgun (WGS) entry which is preliminary data.</text>
</comment>
<evidence type="ECO:0000313" key="1">
    <source>
        <dbReference type="EMBL" id="RDB27362.1"/>
    </source>
</evidence>
<dbReference type="InParanoid" id="A0A369K192"/>
<gene>
    <name evidence="1" type="ORF">Hypma_004483</name>
</gene>
<organism evidence="1 2">
    <name type="scientific">Hypsizygus marmoreus</name>
    <name type="common">White beech mushroom</name>
    <name type="synonym">Agaricus marmoreus</name>
    <dbReference type="NCBI Taxonomy" id="39966"/>
    <lineage>
        <taxon>Eukaryota</taxon>
        <taxon>Fungi</taxon>
        <taxon>Dikarya</taxon>
        <taxon>Basidiomycota</taxon>
        <taxon>Agaricomycotina</taxon>
        <taxon>Agaricomycetes</taxon>
        <taxon>Agaricomycetidae</taxon>
        <taxon>Agaricales</taxon>
        <taxon>Tricholomatineae</taxon>
        <taxon>Lyophyllaceae</taxon>
        <taxon>Hypsizygus</taxon>
    </lineage>
</organism>
<dbReference type="Proteomes" id="UP000076154">
    <property type="component" value="Unassembled WGS sequence"/>
</dbReference>